<accession>X6M774</accession>
<gene>
    <name evidence="1" type="ORF">RFI_27598</name>
</gene>
<protein>
    <submittedName>
        <fullName evidence="1">Uncharacterized protein</fullName>
    </submittedName>
</protein>
<dbReference type="EMBL" id="ASPP01023909">
    <property type="protein sequence ID" value="ETO09779.1"/>
    <property type="molecule type" value="Genomic_DNA"/>
</dbReference>
<name>X6M774_RETFI</name>
<organism evidence="1 2">
    <name type="scientific">Reticulomyxa filosa</name>
    <dbReference type="NCBI Taxonomy" id="46433"/>
    <lineage>
        <taxon>Eukaryota</taxon>
        <taxon>Sar</taxon>
        <taxon>Rhizaria</taxon>
        <taxon>Retaria</taxon>
        <taxon>Foraminifera</taxon>
        <taxon>Monothalamids</taxon>
        <taxon>Reticulomyxidae</taxon>
        <taxon>Reticulomyxa</taxon>
    </lineage>
</organism>
<dbReference type="AlphaFoldDB" id="X6M774"/>
<comment type="caution">
    <text evidence="1">The sequence shown here is derived from an EMBL/GenBank/DDBJ whole genome shotgun (WGS) entry which is preliminary data.</text>
</comment>
<keyword evidence="2" id="KW-1185">Reference proteome</keyword>
<feature type="non-terminal residue" evidence="1">
    <location>
        <position position="287"/>
    </location>
</feature>
<evidence type="ECO:0000313" key="1">
    <source>
        <dbReference type="EMBL" id="ETO09779.1"/>
    </source>
</evidence>
<feature type="non-terminal residue" evidence="1">
    <location>
        <position position="1"/>
    </location>
</feature>
<evidence type="ECO:0000313" key="2">
    <source>
        <dbReference type="Proteomes" id="UP000023152"/>
    </source>
</evidence>
<sequence length="287" mass="34097">DGSTEQVCSFFFFFSKNDKQLLFFFFLKNICPKKKKKITFDMKERRKGDIVQFRLRCIKNKWKPTNITLKQPASIKKIKDIPINDSVRESVENFFTMKEWLQNPVKHFGLFFFKKKKIYHDKEKHWSDEELYKMVKELKSSKGNNENIEVYKRKIEFQILKLIILQCMPCKYGVPKEIVKELEKTNSEECKEAPSSEMKALHDIVTRYHEQTEEDDVSKLFKECEQLCITQTCKISSQEDAHVSLVEPDDQSPTKQFRVYFFNPDIVKLESTMAIVICFGTCKGYFF</sequence>
<dbReference type="Proteomes" id="UP000023152">
    <property type="component" value="Unassembled WGS sequence"/>
</dbReference>
<proteinExistence type="predicted"/>
<reference evidence="1 2" key="1">
    <citation type="journal article" date="2013" name="Curr. Biol.">
        <title>The Genome of the Foraminiferan Reticulomyxa filosa.</title>
        <authorList>
            <person name="Glockner G."/>
            <person name="Hulsmann N."/>
            <person name="Schleicher M."/>
            <person name="Noegel A.A."/>
            <person name="Eichinger L."/>
            <person name="Gallinger C."/>
            <person name="Pawlowski J."/>
            <person name="Sierra R."/>
            <person name="Euteneuer U."/>
            <person name="Pillet L."/>
            <person name="Moustafa A."/>
            <person name="Platzer M."/>
            <person name="Groth M."/>
            <person name="Szafranski K."/>
            <person name="Schliwa M."/>
        </authorList>
    </citation>
    <scope>NUCLEOTIDE SEQUENCE [LARGE SCALE GENOMIC DNA]</scope>
</reference>